<evidence type="ECO:0000313" key="4">
    <source>
        <dbReference type="EMBL" id="ECA3457745.1"/>
    </source>
</evidence>
<dbReference type="EMBL" id="DAAFZB010000001">
    <property type="protein sequence ID" value="HAB2093553.1"/>
    <property type="molecule type" value="Genomic_DNA"/>
</dbReference>
<gene>
    <name evidence="2" type="ORF">DKJ25_13465</name>
    <name evidence="1" type="ORF">DNI91_13195</name>
    <name evidence="3" type="ORF">DU824_14155</name>
    <name evidence="4" type="ORF">EKA39_07335</name>
    <name evidence="9" type="ORF">FG767_14800</name>
    <name evidence="6" type="ORF">GB207_20165</name>
    <name evidence="5" type="ORF">GBV87_00845</name>
    <name evidence="7" type="ORF">GBY53_21045</name>
    <name evidence="8" type="ORF">GBY88_15735</name>
</gene>
<evidence type="ECO:0000313" key="1">
    <source>
        <dbReference type="EMBL" id="EBQ9925514.1"/>
    </source>
</evidence>
<evidence type="ECO:0000313" key="3">
    <source>
        <dbReference type="EMBL" id="EBY2250025.1"/>
    </source>
</evidence>
<reference evidence="9" key="4">
    <citation type="submission" date="2019-07" db="EMBL/GenBank/DDBJ databases">
        <authorList>
            <person name="Diemert S.A."/>
            <person name="Yan T."/>
        </authorList>
    </citation>
    <scope>NUCLEOTIDE SEQUENCE</scope>
    <source>
        <strain evidence="9">HIY0301</strain>
    </source>
</reference>
<dbReference type="EMBL" id="VLQD01000010">
    <property type="protein sequence ID" value="TSE98782.1"/>
    <property type="molecule type" value="Genomic_DNA"/>
</dbReference>
<dbReference type="RefSeq" id="WP_023241002.1">
    <property type="nucleotide sequence ID" value="NZ_JAVRNW010000004.1"/>
</dbReference>
<evidence type="ECO:0000313" key="6">
    <source>
        <dbReference type="EMBL" id="HAB2218721.1"/>
    </source>
</evidence>
<dbReference type="EMBL" id="AAHNMO010000022">
    <property type="protein sequence ID" value="EBY2250025.1"/>
    <property type="molecule type" value="Genomic_DNA"/>
</dbReference>
<organism evidence="9 10">
    <name type="scientific">Salmonella enterica subsp. enterica serovar Bareilly</name>
    <dbReference type="NCBI Taxonomy" id="58096"/>
    <lineage>
        <taxon>Bacteria</taxon>
        <taxon>Pseudomonadati</taxon>
        <taxon>Pseudomonadota</taxon>
        <taxon>Gammaproteobacteria</taxon>
        <taxon>Enterobacterales</taxon>
        <taxon>Enterobacteriaceae</taxon>
        <taxon>Salmonella</taxon>
    </lineage>
</organism>
<comment type="caution">
    <text evidence="9">The sequence shown here is derived from an EMBL/GenBank/DDBJ whole genome shotgun (WGS) entry which is preliminary data.</text>
</comment>
<dbReference type="EMBL" id="DAAGUT010000100">
    <property type="protein sequence ID" value="HAB4658587.1"/>
    <property type="molecule type" value="Genomic_DNA"/>
</dbReference>
<evidence type="ECO:0000313" key="9">
    <source>
        <dbReference type="EMBL" id="TSE98782.1"/>
    </source>
</evidence>
<evidence type="ECO:0000313" key="5">
    <source>
        <dbReference type="EMBL" id="HAB2093553.1"/>
    </source>
</evidence>
<reference evidence="5" key="5">
    <citation type="submission" date="2019-10" db="EMBL/GenBank/DDBJ databases">
        <authorList>
            <consortium name="NCBI Pathogen Detection Project"/>
        </authorList>
    </citation>
    <scope>NUCLEOTIDE SEQUENCE</scope>
    <source>
        <strain evidence="5">Salmonella enterica</strain>
    </source>
</reference>
<proteinExistence type="predicted"/>
<dbReference type="Proteomes" id="UP000319840">
    <property type="component" value="Unassembled WGS sequence"/>
</dbReference>
<reference evidence="9 10" key="3">
    <citation type="journal article" date="2019" name="Appl. Environ. Microbiol.">
        <title>Clinically Unreported Salmonellosis Outbreak Detected via Comparative Genomic Analysis of Municipal Wastewater Salmonella Isolates.</title>
        <authorList>
            <person name="Diemert S."/>
            <person name="Yan T."/>
        </authorList>
    </citation>
    <scope>NUCLEOTIDE SEQUENCE [LARGE SCALE GENOMIC DNA]</scope>
    <source>
        <strain evidence="9 10">HIY0301</strain>
    </source>
</reference>
<dbReference type="EMBL" id="AAHCTI010000008">
    <property type="protein sequence ID" value="EBU6545547.1"/>
    <property type="molecule type" value="Genomic_DNA"/>
</dbReference>
<dbReference type="EMBL" id="DAAGAC010000149">
    <property type="protein sequence ID" value="HAB2218721.1"/>
    <property type="molecule type" value="Genomic_DNA"/>
</dbReference>
<dbReference type="EMBL" id="AAHUBG010000004">
    <property type="protein sequence ID" value="ECA3457745.1"/>
    <property type="molecule type" value="Genomic_DNA"/>
</dbReference>
<sequence>MNNVLLNHYQTCLDDYTRPAVLHGQCQQGINRWHKLAMVPCTLPGGELAGLVIPERLQHVLSLPTTAPMAAVQDINTGLMSLLLPGVLLSECERLGMRRLSNKLVSLFQQFKGPGIRERLTLLCWAELATDIDHNEWKELHRLSSESLIAWTDQKLQTFWALQPQIEDYVSLSC</sequence>
<evidence type="ECO:0000313" key="8">
    <source>
        <dbReference type="EMBL" id="HAB4738418.1"/>
    </source>
</evidence>
<evidence type="ECO:0000313" key="7">
    <source>
        <dbReference type="EMBL" id="HAB4658587.1"/>
    </source>
</evidence>
<dbReference type="EMBL" id="DAAGVP010000045">
    <property type="protein sequence ID" value="HAB4738418.1"/>
    <property type="molecule type" value="Genomic_DNA"/>
</dbReference>
<dbReference type="EMBL" id="AAGQUL010000009">
    <property type="protein sequence ID" value="EBQ9925514.1"/>
    <property type="molecule type" value="Genomic_DNA"/>
</dbReference>
<evidence type="ECO:0000313" key="2">
    <source>
        <dbReference type="EMBL" id="EBU6545547.1"/>
    </source>
</evidence>
<evidence type="ECO:0000313" key="10">
    <source>
        <dbReference type="Proteomes" id="UP000319840"/>
    </source>
</evidence>
<accession>A0A4Z8Z4D6</accession>
<reference evidence="3" key="2">
    <citation type="submission" date="2018-07" db="EMBL/GenBank/DDBJ databases">
        <authorList>
            <person name="Ashton P.M."/>
            <person name="Dallman T."/>
            <person name="Nair S."/>
            <person name="De Pinna E."/>
            <person name="Peters T."/>
            <person name="Grant K."/>
        </authorList>
    </citation>
    <scope>NUCLEOTIDE SEQUENCE</scope>
    <source>
        <strain evidence="2">311421</strain>
        <strain evidence="3">391740</strain>
        <strain evidence="1">542077</strain>
        <strain evidence="4">651989</strain>
    </source>
</reference>
<reference evidence="5" key="1">
    <citation type="journal article" date="2018" name="Genome Biol.">
        <title>SKESA: strategic k-mer extension for scrupulous assemblies.</title>
        <authorList>
            <person name="Souvorov A."/>
            <person name="Agarwala R."/>
            <person name="Lipman D.J."/>
        </authorList>
    </citation>
    <scope>NUCLEOTIDE SEQUENCE</scope>
    <source>
        <strain evidence="5">Salmonella enterica</strain>
    </source>
</reference>
<protein>
    <submittedName>
        <fullName evidence="9">Malate transporter</fullName>
    </submittedName>
</protein>
<dbReference type="AlphaFoldDB" id="A0A4Z8Z4D6"/>
<name>A0A4Z8Z4D6_SALET</name>